<evidence type="ECO:0000256" key="3">
    <source>
        <dbReference type="ARBA" id="ARBA00022723"/>
    </source>
</evidence>
<evidence type="ECO:0000256" key="2">
    <source>
        <dbReference type="ARBA" id="ARBA00022691"/>
    </source>
</evidence>
<accession>A0ABQ5QCT0</accession>
<evidence type="ECO:0000313" key="7">
    <source>
        <dbReference type="Proteomes" id="UP001165069"/>
    </source>
</evidence>
<proteinExistence type="predicted"/>
<reference evidence="6 7" key="1">
    <citation type="journal article" date="2023" name="Antonie Van Leeuwenhoek">
        <title>Mesoterricola silvestris gen. nov., sp. nov., Mesoterricola sediminis sp. nov., Geothrix oryzae sp. nov., Geothrix edaphica sp. nov., Geothrix rubra sp. nov., and Geothrix limicola sp. nov., six novel members of Acidobacteriota isolated from soils.</title>
        <authorList>
            <person name="Itoh H."/>
            <person name="Sugisawa Y."/>
            <person name="Mise K."/>
            <person name="Xu Z."/>
            <person name="Kuniyasu M."/>
            <person name="Ushijima N."/>
            <person name="Kawano K."/>
            <person name="Kobayashi E."/>
            <person name="Shiratori Y."/>
            <person name="Masuda Y."/>
            <person name="Senoo K."/>
        </authorList>
    </citation>
    <scope>NUCLEOTIDE SEQUENCE [LARGE SCALE GENOMIC DNA]</scope>
    <source>
        <strain evidence="6 7">Red804</strain>
    </source>
</reference>
<dbReference type="RefSeq" id="WP_285570438.1">
    <property type="nucleotide sequence ID" value="NZ_BSDE01000001.1"/>
</dbReference>
<protein>
    <submittedName>
        <fullName evidence="6">Radical SAM protein</fullName>
    </submittedName>
</protein>
<dbReference type="Proteomes" id="UP001165069">
    <property type="component" value="Unassembled WGS sequence"/>
</dbReference>
<keyword evidence="2" id="KW-0949">S-adenosyl-L-methionine</keyword>
<dbReference type="SUPFAM" id="SSF102114">
    <property type="entry name" value="Radical SAM enzymes"/>
    <property type="match status" value="1"/>
</dbReference>
<evidence type="ECO:0000256" key="4">
    <source>
        <dbReference type="ARBA" id="ARBA00023004"/>
    </source>
</evidence>
<evidence type="ECO:0000313" key="6">
    <source>
        <dbReference type="EMBL" id="GLH72208.1"/>
    </source>
</evidence>
<evidence type="ECO:0000256" key="1">
    <source>
        <dbReference type="ARBA" id="ARBA00001966"/>
    </source>
</evidence>
<dbReference type="SFLD" id="SFLDS00029">
    <property type="entry name" value="Radical_SAM"/>
    <property type="match status" value="1"/>
</dbReference>
<sequence length="292" mass="33217">MTDLIKAHLDHRRVWRDFDYCYPVISRRSHGLSLGVNLNPDKVCNFDCVYCEVDRLTPPKRKDLDLEALERELGLLMDLATSGEIYDIPPFDSARPEHRRLNDIAFSGDGEPTTVREFAEAVARVAEIKKRRGLDLVKLVLITDSSRLQAPDVVKGLDIMMAHQGEVWAKLDAGTEAYYREICRSQVPFERILDNLLATARRWPILIQTLFLEWQGQGPGGAELEAYCQRLEHILAQGGQLQAIQLYTVARPTPEPEARPLRRLEMDAIAASLRGRLPNLPVEVYYGPEEWA</sequence>
<organism evidence="6 7">
    <name type="scientific">Geothrix limicola</name>
    <dbReference type="NCBI Taxonomy" id="2927978"/>
    <lineage>
        <taxon>Bacteria</taxon>
        <taxon>Pseudomonadati</taxon>
        <taxon>Acidobacteriota</taxon>
        <taxon>Holophagae</taxon>
        <taxon>Holophagales</taxon>
        <taxon>Holophagaceae</taxon>
        <taxon>Geothrix</taxon>
    </lineage>
</organism>
<evidence type="ECO:0000256" key="5">
    <source>
        <dbReference type="ARBA" id="ARBA00023014"/>
    </source>
</evidence>
<dbReference type="InterPro" id="IPR007197">
    <property type="entry name" value="rSAM"/>
</dbReference>
<comment type="cofactor">
    <cofactor evidence="1">
        <name>[4Fe-4S] cluster</name>
        <dbReference type="ChEBI" id="CHEBI:49883"/>
    </cofactor>
</comment>
<keyword evidence="4" id="KW-0408">Iron</keyword>
<gene>
    <name evidence="6" type="ORF">GETHLI_07100</name>
</gene>
<keyword evidence="3" id="KW-0479">Metal-binding</keyword>
<dbReference type="CDD" id="cd01335">
    <property type="entry name" value="Radical_SAM"/>
    <property type="match status" value="1"/>
</dbReference>
<comment type="caution">
    <text evidence="6">The sequence shown here is derived from an EMBL/GenBank/DDBJ whole genome shotgun (WGS) entry which is preliminary data.</text>
</comment>
<dbReference type="InterPro" id="IPR013785">
    <property type="entry name" value="Aldolase_TIM"/>
</dbReference>
<keyword evidence="5" id="KW-0411">Iron-sulfur</keyword>
<dbReference type="EMBL" id="BSDE01000001">
    <property type="protein sequence ID" value="GLH72208.1"/>
    <property type="molecule type" value="Genomic_DNA"/>
</dbReference>
<dbReference type="InterPro" id="IPR058240">
    <property type="entry name" value="rSAM_sf"/>
</dbReference>
<dbReference type="Gene3D" id="3.20.20.70">
    <property type="entry name" value="Aldolase class I"/>
    <property type="match status" value="1"/>
</dbReference>
<name>A0ABQ5QCT0_9BACT</name>
<keyword evidence="7" id="KW-1185">Reference proteome</keyword>